<comment type="pathway">
    <text evidence="3">Cofactor biosynthesis; tetrahydrofolylpolyglutamate biosynthesis.</text>
</comment>
<comment type="similarity">
    <text evidence="4 18">Belongs to the folylpolyglutamate synthase family.</text>
</comment>
<name>A0A429ZWB7_9ENTE</name>
<dbReference type="GO" id="GO:0005524">
    <property type="term" value="F:ATP binding"/>
    <property type="evidence" value="ECO:0007669"/>
    <property type="project" value="UniProtKB-KW"/>
</dbReference>
<evidence type="ECO:0000256" key="9">
    <source>
        <dbReference type="ARBA" id="ARBA00022598"/>
    </source>
</evidence>
<dbReference type="Gene3D" id="3.90.190.20">
    <property type="entry name" value="Mur ligase, C-terminal domain"/>
    <property type="match status" value="1"/>
</dbReference>
<proteinExistence type="inferred from homology"/>
<evidence type="ECO:0000256" key="1">
    <source>
        <dbReference type="ARBA" id="ARBA00001946"/>
    </source>
</evidence>
<evidence type="ECO:0000256" key="16">
    <source>
        <dbReference type="ARBA" id="ARBA00047493"/>
    </source>
</evidence>
<keyword evidence="22" id="KW-1185">Reference proteome</keyword>
<dbReference type="InterPro" id="IPR001645">
    <property type="entry name" value="Folylpolyglutamate_synth"/>
</dbReference>
<keyword evidence="11 18" id="KW-0547">Nucleotide-binding</keyword>
<keyword evidence="9 18" id="KW-0436">Ligase</keyword>
<comment type="subunit">
    <text evidence="5">Monomer.</text>
</comment>
<feature type="domain" description="Mur ligase central" evidence="20">
    <location>
        <begin position="44"/>
        <end position="271"/>
    </location>
</feature>
<evidence type="ECO:0000256" key="11">
    <source>
        <dbReference type="ARBA" id="ARBA00022741"/>
    </source>
</evidence>
<evidence type="ECO:0000256" key="7">
    <source>
        <dbReference type="ARBA" id="ARBA00013025"/>
    </source>
</evidence>
<dbReference type="SUPFAM" id="SSF53623">
    <property type="entry name" value="MurD-like peptide ligases, catalytic domain"/>
    <property type="match status" value="1"/>
</dbReference>
<dbReference type="OrthoDB" id="9809356at2"/>
<evidence type="ECO:0000256" key="8">
    <source>
        <dbReference type="ARBA" id="ARBA00019357"/>
    </source>
</evidence>
<protein>
    <recommendedName>
        <fullName evidence="8">Dihydrofolate synthase/folylpolyglutamate synthase</fullName>
        <ecNumber evidence="6">6.3.2.12</ecNumber>
        <ecNumber evidence="7">6.3.2.17</ecNumber>
    </recommendedName>
    <alternativeName>
        <fullName evidence="15">Tetrahydrofolylpolyglutamate synthase</fullName>
    </alternativeName>
</protein>
<comment type="pathway">
    <text evidence="2">Cofactor biosynthesis; tetrahydrofolate biosynthesis; 7,8-dihydrofolate from 2-amino-4-hydroxy-6-hydroxymethyl-7,8-dihydropteridine diphosphate and 4-aminobenzoate: step 2/2.</text>
</comment>
<evidence type="ECO:0000256" key="2">
    <source>
        <dbReference type="ARBA" id="ARBA00004799"/>
    </source>
</evidence>
<dbReference type="PANTHER" id="PTHR11136">
    <property type="entry name" value="FOLYLPOLYGLUTAMATE SYNTHASE-RELATED"/>
    <property type="match status" value="1"/>
</dbReference>
<dbReference type="Proteomes" id="UP000287857">
    <property type="component" value="Unassembled WGS sequence"/>
</dbReference>
<comment type="cofactor">
    <cofactor evidence="1">
        <name>Mg(2+)</name>
        <dbReference type="ChEBI" id="CHEBI:18420"/>
    </cofactor>
</comment>
<feature type="domain" description="Mur ligase C-terminal" evidence="19">
    <location>
        <begin position="300"/>
        <end position="414"/>
    </location>
</feature>
<evidence type="ECO:0000256" key="5">
    <source>
        <dbReference type="ARBA" id="ARBA00011245"/>
    </source>
</evidence>
<dbReference type="PIRSF" id="PIRSF001563">
    <property type="entry name" value="Folylpolyglu_synth"/>
    <property type="match status" value="1"/>
</dbReference>
<dbReference type="GO" id="GO:0004326">
    <property type="term" value="F:tetrahydrofolylpolyglutamate synthase activity"/>
    <property type="evidence" value="ECO:0007669"/>
    <property type="project" value="UniProtKB-EC"/>
</dbReference>
<dbReference type="InterPro" id="IPR018109">
    <property type="entry name" value="Folylpolyglutamate_synth_CS"/>
</dbReference>
<dbReference type="GO" id="GO:0046872">
    <property type="term" value="F:metal ion binding"/>
    <property type="evidence" value="ECO:0007669"/>
    <property type="project" value="UniProtKB-KW"/>
</dbReference>
<dbReference type="EC" id="6.3.2.12" evidence="6"/>
<comment type="caution">
    <text evidence="21">The sequence shown here is derived from an EMBL/GenBank/DDBJ whole genome shotgun (WGS) entry which is preliminary data.</text>
</comment>
<dbReference type="AlphaFoldDB" id="A0A429ZWB7"/>
<dbReference type="PROSITE" id="PS01011">
    <property type="entry name" value="FOLYLPOLYGLU_SYNT_1"/>
    <property type="match status" value="1"/>
</dbReference>
<evidence type="ECO:0000256" key="10">
    <source>
        <dbReference type="ARBA" id="ARBA00022723"/>
    </source>
</evidence>
<evidence type="ECO:0000256" key="12">
    <source>
        <dbReference type="ARBA" id="ARBA00022840"/>
    </source>
</evidence>
<evidence type="ECO:0000259" key="19">
    <source>
        <dbReference type="Pfam" id="PF02875"/>
    </source>
</evidence>
<accession>A0A429ZWB7</accession>
<dbReference type="InterPro" id="IPR013221">
    <property type="entry name" value="Mur_ligase_cen"/>
</dbReference>
<keyword evidence="13" id="KW-0460">Magnesium</keyword>
<dbReference type="Gene3D" id="3.40.1190.10">
    <property type="entry name" value="Mur-like, catalytic domain"/>
    <property type="match status" value="1"/>
</dbReference>
<dbReference type="PANTHER" id="PTHR11136:SF0">
    <property type="entry name" value="DIHYDROFOLATE SYNTHETASE-RELATED"/>
    <property type="match status" value="1"/>
</dbReference>
<dbReference type="InterPro" id="IPR004101">
    <property type="entry name" value="Mur_ligase_C"/>
</dbReference>
<evidence type="ECO:0000259" key="20">
    <source>
        <dbReference type="Pfam" id="PF08245"/>
    </source>
</evidence>
<evidence type="ECO:0000256" key="18">
    <source>
        <dbReference type="PIRNR" id="PIRNR001563"/>
    </source>
</evidence>
<evidence type="ECO:0000256" key="3">
    <source>
        <dbReference type="ARBA" id="ARBA00005150"/>
    </source>
</evidence>
<evidence type="ECO:0000256" key="6">
    <source>
        <dbReference type="ARBA" id="ARBA00013023"/>
    </source>
</evidence>
<evidence type="ECO:0000256" key="4">
    <source>
        <dbReference type="ARBA" id="ARBA00008276"/>
    </source>
</evidence>
<dbReference type="RefSeq" id="WP_125984454.1">
    <property type="nucleotide sequence ID" value="NZ_NGJS01000014.1"/>
</dbReference>
<keyword evidence="14" id="KW-0289">Folate biosynthesis</keyword>
<evidence type="ECO:0000313" key="21">
    <source>
        <dbReference type="EMBL" id="RST98067.1"/>
    </source>
</evidence>
<keyword evidence="12 18" id="KW-0067">ATP-binding</keyword>
<dbReference type="InterPro" id="IPR036615">
    <property type="entry name" value="Mur_ligase_C_dom_sf"/>
</dbReference>
<dbReference type="NCBIfam" id="TIGR01499">
    <property type="entry name" value="folC"/>
    <property type="match status" value="1"/>
</dbReference>
<dbReference type="InterPro" id="IPR036565">
    <property type="entry name" value="Mur-like_cat_sf"/>
</dbReference>
<evidence type="ECO:0000256" key="17">
    <source>
        <dbReference type="ARBA" id="ARBA00049161"/>
    </source>
</evidence>
<comment type="catalytic activity">
    <reaction evidence="16">
        <text>(6S)-5,6,7,8-tetrahydrofolyl-(gamma-L-Glu)(n) + L-glutamate + ATP = (6S)-5,6,7,8-tetrahydrofolyl-(gamma-L-Glu)(n+1) + ADP + phosphate + H(+)</text>
        <dbReference type="Rhea" id="RHEA:10580"/>
        <dbReference type="Rhea" id="RHEA-COMP:14738"/>
        <dbReference type="Rhea" id="RHEA-COMP:14740"/>
        <dbReference type="ChEBI" id="CHEBI:15378"/>
        <dbReference type="ChEBI" id="CHEBI:29985"/>
        <dbReference type="ChEBI" id="CHEBI:30616"/>
        <dbReference type="ChEBI" id="CHEBI:43474"/>
        <dbReference type="ChEBI" id="CHEBI:141005"/>
        <dbReference type="ChEBI" id="CHEBI:456216"/>
        <dbReference type="EC" id="6.3.2.17"/>
    </reaction>
</comment>
<dbReference type="GO" id="GO:0008841">
    <property type="term" value="F:dihydrofolate synthase activity"/>
    <property type="evidence" value="ECO:0007669"/>
    <property type="project" value="UniProtKB-EC"/>
</dbReference>
<keyword evidence="10" id="KW-0479">Metal-binding</keyword>
<evidence type="ECO:0000313" key="22">
    <source>
        <dbReference type="Proteomes" id="UP000287857"/>
    </source>
</evidence>
<dbReference type="GO" id="GO:0005737">
    <property type="term" value="C:cytoplasm"/>
    <property type="evidence" value="ECO:0007669"/>
    <property type="project" value="TreeGrafter"/>
</dbReference>
<comment type="catalytic activity">
    <reaction evidence="17">
        <text>7,8-dihydropteroate + L-glutamate + ATP = 7,8-dihydrofolate + ADP + phosphate + H(+)</text>
        <dbReference type="Rhea" id="RHEA:23584"/>
        <dbReference type="ChEBI" id="CHEBI:15378"/>
        <dbReference type="ChEBI" id="CHEBI:17839"/>
        <dbReference type="ChEBI" id="CHEBI:29985"/>
        <dbReference type="ChEBI" id="CHEBI:30616"/>
        <dbReference type="ChEBI" id="CHEBI:43474"/>
        <dbReference type="ChEBI" id="CHEBI:57451"/>
        <dbReference type="ChEBI" id="CHEBI:456216"/>
        <dbReference type="EC" id="6.3.2.12"/>
    </reaction>
</comment>
<reference evidence="21 22" key="1">
    <citation type="submission" date="2017-05" db="EMBL/GenBank/DDBJ databases">
        <title>Vagococcus spp. assemblies.</title>
        <authorList>
            <person name="Gulvik C.A."/>
        </authorList>
    </citation>
    <scope>NUCLEOTIDE SEQUENCE [LARGE SCALE GENOMIC DNA]</scope>
    <source>
        <strain evidence="21 22">SS1995</strain>
    </source>
</reference>
<dbReference type="Pfam" id="PF02875">
    <property type="entry name" value="Mur_ligase_C"/>
    <property type="match status" value="1"/>
</dbReference>
<evidence type="ECO:0000256" key="15">
    <source>
        <dbReference type="ARBA" id="ARBA00030592"/>
    </source>
</evidence>
<organism evidence="21 22">
    <name type="scientific">Vagococcus vulneris</name>
    <dbReference type="NCBI Taxonomy" id="1977869"/>
    <lineage>
        <taxon>Bacteria</taxon>
        <taxon>Bacillati</taxon>
        <taxon>Bacillota</taxon>
        <taxon>Bacilli</taxon>
        <taxon>Lactobacillales</taxon>
        <taxon>Enterococcaceae</taxon>
        <taxon>Vagococcus</taxon>
    </lineage>
</organism>
<dbReference type="EC" id="6.3.2.17" evidence="7"/>
<gene>
    <name evidence="21" type="ORF">CBF37_09195</name>
</gene>
<dbReference type="Pfam" id="PF08245">
    <property type="entry name" value="Mur_ligase_M"/>
    <property type="match status" value="1"/>
</dbReference>
<dbReference type="FunFam" id="3.40.1190.10:FF:000004">
    <property type="entry name" value="Dihydrofolate synthase/folylpolyglutamate synthase"/>
    <property type="match status" value="1"/>
</dbReference>
<dbReference type="EMBL" id="NGJS01000014">
    <property type="protein sequence ID" value="RST98067.1"/>
    <property type="molecule type" value="Genomic_DNA"/>
</dbReference>
<evidence type="ECO:0000256" key="14">
    <source>
        <dbReference type="ARBA" id="ARBA00022909"/>
    </source>
</evidence>
<sequence>MTYEQTVNWIHDRLKFGIRPGLLRISALLEKLDNPQNKLRTVHIAGTNGKGSTTAFLRNLLEETGLTVGTFTSPYVERFNERISIDGVPIPDDDLVALLKKIQPLVIEMDQDESLKDMVEFEILTAMMLQYFVEQEVDIVIVEVGLGGLLDATNVITPIASAITTIGLDHVAILGDSLAEIAAQKAGIIKPKIPVVVGKVPKEAEKVIIKTAVANQAPVYQYGHDFNSRYHQPDGQWGESFDYISENNKYDMIRTGLMGKHQVDNASVAIKLYEIICEKLSLRSQSKIVKQSLLQTNWPGRMEKLSDSPLIVIDGAHNEHAMDVLRDNLIKEFSTVVCHVIFGALTTKDVSSMLIDLETVPNLTLKVTEFDFPSAMRQEDYEAISKTAYLSWQEALADVLSEMEENDLILITGSLYFISQVRQTLIGGTMDEEN</sequence>
<dbReference type="GO" id="GO:0046656">
    <property type="term" value="P:folic acid biosynthetic process"/>
    <property type="evidence" value="ECO:0007669"/>
    <property type="project" value="UniProtKB-KW"/>
</dbReference>
<dbReference type="PROSITE" id="PS01012">
    <property type="entry name" value="FOLYLPOLYGLU_SYNT_2"/>
    <property type="match status" value="1"/>
</dbReference>
<dbReference type="SUPFAM" id="SSF53244">
    <property type="entry name" value="MurD-like peptide ligases, peptide-binding domain"/>
    <property type="match status" value="1"/>
</dbReference>
<evidence type="ECO:0000256" key="13">
    <source>
        <dbReference type="ARBA" id="ARBA00022842"/>
    </source>
</evidence>